<gene>
    <name evidence="1" type="ORF">BpHYR1_037210</name>
</gene>
<accession>A0A3M7SMW5</accession>
<protein>
    <submittedName>
        <fullName evidence="1">Uncharacterized protein</fullName>
    </submittedName>
</protein>
<proteinExistence type="predicted"/>
<evidence type="ECO:0000313" key="1">
    <source>
        <dbReference type="EMBL" id="RNA37181.1"/>
    </source>
</evidence>
<organism evidence="1 2">
    <name type="scientific">Brachionus plicatilis</name>
    <name type="common">Marine rotifer</name>
    <name type="synonym">Brachionus muelleri</name>
    <dbReference type="NCBI Taxonomy" id="10195"/>
    <lineage>
        <taxon>Eukaryota</taxon>
        <taxon>Metazoa</taxon>
        <taxon>Spiralia</taxon>
        <taxon>Gnathifera</taxon>
        <taxon>Rotifera</taxon>
        <taxon>Eurotatoria</taxon>
        <taxon>Monogononta</taxon>
        <taxon>Pseudotrocha</taxon>
        <taxon>Ploima</taxon>
        <taxon>Brachionidae</taxon>
        <taxon>Brachionus</taxon>
    </lineage>
</organism>
<comment type="caution">
    <text evidence="1">The sequence shown here is derived from an EMBL/GenBank/DDBJ whole genome shotgun (WGS) entry which is preliminary data.</text>
</comment>
<sequence length="67" mass="8389">MTKYCARLSDQKWRLGNNRWRLDKMAIRKKNHKKLRKDKVTRDGDYVRDKRKFVWKKGDERWHLDKG</sequence>
<dbReference type="Proteomes" id="UP000276133">
    <property type="component" value="Unassembled WGS sequence"/>
</dbReference>
<keyword evidence="2" id="KW-1185">Reference proteome</keyword>
<reference evidence="1 2" key="1">
    <citation type="journal article" date="2018" name="Sci. Rep.">
        <title>Genomic signatures of local adaptation to the degree of environmental predictability in rotifers.</title>
        <authorList>
            <person name="Franch-Gras L."/>
            <person name="Hahn C."/>
            <person name="Garcia-Roger E.M."/>
            <person name="Carmona M.J."/>
            <person name="Serra M."/>
            <person name="Gomez A."/>
        </authorList>
    </citation>
    <scope>NUCLEOTIDE SEQUENCE [LARGE SCALE GENOMIC DNA]</scope>
    <source>
        <strain evidence="1">HYR1</strain>
    </source>
</reference>
<dbReference type="EMBL" id="REGN01001076">
    <property type="protein sequence ID" value="RNA37181.1"/>
    <property type="molecule type" value="Genomic_DNA"/>
</dbReference>
<name>A0A3M7SMW5_BRAPC</name>
<dbReference type="AlphaFoldDB" id="A0A3M7SMW5"/>
<evidence type="ECO:0000313" key="2">
    <source>
        <dbReference type="Proteomes" id="UP000276133"/>
    </source>
</evidence>